<name>A0A949NDG8_9FIRM</name>
<dbReference type="InterPro" id="IPR013785">
    <property type="entry name" value="Aldolase_TIM"/>
</dbReference>
<dbReference type="PANTHER" id="PTHR43053">
    <property type="entry name" value="GLYCOSIDASE FAMILY 31"/>
    <property type="match status" value="1"/>
</dbReference>
<proteinExistence type="inferred from homology"/>
<dbReference type="Gene3D" id="3.20.20.70">
    <property type="entry name" value="Aldolase class I"/>
    <property type="match status" value="1"/>
</dbReference>
<dbReference type="GO" id="GO:0004557">
    <property type="term" value="F:alpha-galactosidase activity"/>
    <property type="evidence" value="ECO:0007669"/>
    <property type="project" value="UniProtKB-UniRule"/>
</dbReference>
<gene>
    <name evidence="5" type="ORF">KTH89_01150</name>
</gene>
<feature type="active site" description="Proton donor" evidence="4">
    <location>
        <position position="532"/>
    </location>
</feature>
<keyword evidence="1 3" id="KW-0378">Hydrolase</keyword>
<dbReference type="PANTHER" id="PTHR43053:SF3">
    <property type="entry name" value="ALPHA-GALACTOSIDASE C-RELATED"/>
    <property type="match status" value="1"/>
</dbReference>
<dbReference type="InterPro" id="IPR038417">
    <property type="entry name" value="Alpga-gal_N_sf"/>
</dbReference>
<organism evidence="5 6">
    <name type="scientific">Diplocloster agilis</name>
    <dbReference type="NCBI Taxonomy" id="2850323"/>
    <lineage>
        <taxon>Bacteria</taxon>
        <taxon>Bacillati</taxon>
        <taxon>Bacillota</taxon>
        <taxon>Clostridia</taxon>
        <taxon>Lachnospirales</taxon>
        <taxon>Lachnospiraceae</taxon>
        <taxon>Diplocloster</taxon>
    </lineage>
</organism>
<evidence type="ECO:0000256" key="2">
    <source>
        <dbReference type="ARBA" id="ARBA00023295"/>
    </source>
</evidence>
<sequence length="708" mass="80155">MQTYDYTLGETQITYLVTDEGRTSFVMLPAGQAGKLAVNWESASAAADAANEYNKEWKSGSLVQLHLRHHKRSLGNGSTMKYSESTDRLRFEKQWEEKKESQTRIVTVLASPENYKVIHTLTWMQGQTAVFSETEFVNESDGAMVLEMLSSFCLENLSPCQKDSDQTDKLALHRFRGSWALEGMHTAQSIEELGLQKAWCSPFPKSEKFGSVGSWTTQTYFPTAAVEDRDHHLFWAAALEYNASWQMELSRDGDTLSFSGGIADEEKGAWSKTVQPGERFCAPRAYVTVVKGDIYDACQSLTRLENIAADAYAEEGLPVIFNEYCASWGNPTQEKVLQFARTIKGKGIRYLVIDAGWSKDSNEQLGNGEWLVDTNRFPDMKEMNRKLRADGFIPGIWLEFEVTTMGSRVYERDYDSMHLKRNGVVIHNGPYRTYWDFTNPEVVGYLQKHVIGMLKEYDFGYLKVDYNGNIGLGCDCGESLGEGLRRQMQGVLDFFIRIKKEIPDIIIENCASGGNRTEPSMLAVTAMTSFSDAHEAREIPYIAANLQNLVLPRQNQIWAVVRKDHTKERLEYGLAAGFLGRLCLSGDIEQLSQEQWETISDGIRFYQGLEHILKNGVSKIFGKRSAYIRHPKGTQAVVRANDQEILIVCHGFEETEDEFSIPIGKGFEPADRYGRDIFRVEEERVIVKKMEEWTAGAVRLVKNNEISG</sequence>
<dbReference type="EMBL" id="JAHQCW010000001">
    <property type="protein sequence ID" value="MBU9735124.1"/>
    <property type="molecule type" value="Genomic_DNA"/>
</dbReference>
<protein>
    <recommendedName>
        <fullName evidence="3">Alpha-galactosidase</fullName>
        <ecNumber evidence="3">3.2.1.22</ecNumber>
    </recommendedName>
</protein>
<evidence type="ECO:0000313" key="6">
    <source>
        <dbReference type="Proteomes" id="UP000712157"/>
    </source>
</evidence>
<comment type="similarity">
    <text evidence="3">Belongs to the glycosyl hydrolase.</text>
</comment>
<dbReference type="AlphaFoldDB" id="A0A949NDG8"/>
<comment type="catalytic activity">
    <reaction evidence="3">
        <text>Hydrolysis of terminal, non-reducing alpha-D-galactose residues in alpha-D-galactosides, including galactose oligosaccharides, galactomannans and galactolipids.</text>
        <dbReference type="EC" id="3.2.1.22"/>
    </reaction>
</comment>
<dbReference type="RefSeq" id="WP_238720304.1">
    <property type="nucleotide sequence ID" value="NZ_JAHQCW010000001.1"/>
</dbReference>
<evidence type="ECO:0000256" key="3">
    <source>
        <dbReference type="PIRNR" id="PIRNR005536"/>
    </source>
</evidence>
<comment type="caution">
    <text evidence="5">The sequence shown here is derived from an EMBL/GenBank/DDBJ whole genome shotgun (WGS) entry which is preliminary data.</text>
</comment>
<dbReference type="Pfam" id="PF02065">
    <property type="entry name" value="Melibiase"/>
    <property type="match status" value="1"/>
</dbReference>
<dbReference type="Gene3D" id="2.70.98.60">
    <property type="entry name" value="alpha-galactosidase from lactobacil brevis"/>
    <property type="match status" value="1"/>
</dbReference>
<dbReference type="InterPro" id="IPR050985">
    <property type="entry name" value="Alpha-glycosidase_related"/>
</dbReference>
<keyword evidence="2 3" id="KW-0326">Glycosidase</keyword>
<dbReference type="PIRSF" id="PIRSF005536">
    <property type="entry name" value="Agal"/>
    <property type="match status" value="1"/>
</dbReference>
<evidence type="ECO:0000256" key="4">
    <source>
        <dbReference type="PIRSR" id="PIRSR005536-1"/>
    </source>
</evidence>
<dbReference type="GO" id="GO:0016052">
    <property type="term" value="P:carbohydrate catabolic process"/>
    <property type="evidence" value="ECO:0007669"/>
    <property type="project" value="InterPro"/>
</dbReference>
<evidence type="ECO:0000256" key="1">
    <source>
        <dbReference type="ARBA" id="ARBA00022801"/>
    </source>
</evidence>
<dbReference type="PRINTS" id="PR00743">
    <property type="entry name" value="GLHYDRLASE36"/>
</dbReference>
<dbReference type="InterPro" id="IPR002252">
    <property type="entry name" value="Glyco_hydro_36"/>
</dbReference>
<dbReference type="Proteomes" id="UP000712157">
    <property type="component" value="Unassembled WGS sequence"/>
</dbReference>
<accession>A0A949NDG8</accession>
<dbReference type="SUPFAM" id="SSF51445">
    <property type="entry name" value="(Trans)glycosidases"/>
    <property type="match status" value="1"/>
</dbReference>
<evidence type="ECO:0000313" key="5">
    <source>
        <dbReference type="EMBL" id="MBU9735124.1"/>
    </source>
</evidence>
<dbReference type="CDD" id="cd14791">
    <property type="entry name" value="GH36"/>
    <property type="match status" value="1"/>
</dbReference>
<keyword evidence="6" id="KW-1185">Reference proteome</keyword>
<dbReference type="EC" id="3.2.1.22" evidence="3"/>
<reference evidence="5" key="1">
    <citation type="submission" date="2021-06" db="EMBL/GenBank/DDBJ databases">
        <title>Description of novel taxa of the family Lachnospiraceae.</title>
        <authorList>
            <person name="Chaplin A.V."/>
            <person name="Sokolova S.R."/>
            <person name="Pikina A.P."/>
            <person name="Korzhanova M."/>
            <person name="Belova V."/>
            <person name="Korostin D."/>
            <person name="Efimov B.A."/>
        </authorList>
    </citation>
    <scope>NUCLEOTIDE SEQUENCE</scope>
    <source>
        <strain evidence="5">ASD5720</strain>
    </source>
</reference>
<feature type="active site" description="Nucleophile" evidence="4">
    <location>
        <position position="465"/>
    </location>
</feature>
<dbReference type="InterPro" id="IPR017853">
    <property type="entry name" value="GH"/>
</dbReference>